<dbReference type="Pfam" id="PF00691">
    <property type="entry name" value="OmpA"/>
    <property type="match status" value="1"/>
</dbReference>
<dbReference type="STRING" id="1123501.Wenmar_00962"/>
<dbReference type="Gene3D" id="3.30.1330.60">
    <property type="entry name" value="OmpA-like domain"/>
    <property type="match status" value="1"/>
</dbReference>
<comment type="caution">
    <text evidence="7">The sequence shown here is derived from an EMBL/GenBank/DDBJ whole genome shotgun (WGS) entry which is preliminary data.</text>
</comment>
<dbReference type="InterPro" id="IPR036737">
    <property type="entry name" value="OmpA-like_sf"/>
</dbReference>
<name>A0A0D0Q836_9RHOB</name>
<evidence type="ECO:0000256" key="3">
    <source>
        <dbReference type="ARBA" id="ARBA00023237"/>
    </source>
</evidence>
<dbReference type="PATRIC" id="fig|1123501.6.peg.1029"/>
<evidence type="ECO:0000259" key="6">
    <source>
        <dbReference type="PROSITE" id="PS51123"/>
    </source>
</evidence>
<evidence type="ECO:0000256" key="5">
    <source>
        <dbReference type="SAM" id="SignalP"/>
    </source>
</evidence>
<dbReference type="PANTHER" id="PTHR30329:SF21">
    <property type="entry name" value="LIPOPROTEIN YIAD-RELATED"/>
    <property type="match status" value="1"/>
</dbReference>
<keyword evidence="3" id="KW-0998">Cell outer membrane</keyword>
<keyword evidence="2 4" id="KW-0472">Membrane</keyword>
<evidence type="ECO:0000313" key="8">
    <source>
        <dbReference type="Proteomes" id="UP000035100"/>
    </source>
</evidence>
<organism evidence="7 8">
    <name type="scientific">Wenxinia marina DSM 24838</name>
    <dbReference type="NCBI Taxonomy" id="1123501"/>
    <lineage>
        <taxon>Bacteria</taxon>
        <taxon>Pseudomonadati</taxon>
        <taxon>Pseudomonadota</taxon>
        <taxon>Alphaproteobacteria</taxon>
        <taxon>Rhodobacterales</taxon>
        <taxon>Roseobacteraceae</taxon>
        <taxon>Wenxinia</taxon>
    </lineage>
</organism>
<dbReference type="PRINTS" id="PR01021">
    <property type="entry name" value="OMPADOMAIN"/>
</dbReference>
<dbReference type="PRINTS" id="PR01023">
    <property type="entry name" value="NAFLGMOTY"/>
</dbReference>
<dbReference type="InterPro" id="IPR006664">
    <property type="entry name" value="OMP_bac"/>
</dbReference>
<dbReference type="GO" id="GO:0009279">
    <property type="term" value="C:cell outer membrane"/>
    <property type="evidence" value="ECO:0007669"/>
    <property type="project" value="UniProtKB-SubCell"/>
</dbReference>
<accession>A0A0D0Q836</accession>
<feature type="signal peptide" evidence="5">
    <location>
        <begin position="1"/>
        <end position="20"/>
    </location>
</feature>
<dbReference type="PROSITE" id="PS51257">
    <property type="entry name" value="PROKAR_LIPOPROTEIN"/>
    <property type="match status" value="1"/>
</dbReference>
<dbReference type="PROSITE" id="PS51123">
    <property type="entry name" value="OMPA_2"/>
    <property type="match status" value="1"/>
</dbReference>
<protein>
    <submittedName>
        <fullName evidence="7">Outer membrane protein</fullName>
    </submittedName>
</protein>
<dbReference type="Proteomes" id="UP000035100">
    <property type="component" value="Unassembled WGS sequence"/>
</dbReference>
<keyword evidence="8" id="KW-1185">Reference proteome</keyword>
<evidence type="ECO:0000256" key="1">
    <source>
        <dbReference type="ARBA" id="ARBA00004442"/>
    </source>
</evidence>
<dbReference type="InterPro" id="IPR006665">
    <property type="entry name" value="OmpA-like"/>
</dbReference>
<gene>
    <name evidence="7" type="ORF">Wenmar_00962</name>
</gene>
<evidence type="ECO:0000256" key="2">
    <source>
        <dbReference type="ARBA" id="ARBA00023136"/>
    </source>
</evidence>
<dbReference type="InterPro" id="IPR027367">
    <property type="entry name" value="Gly-zipper_YMGG"/>
</dbReference>
<dbReference type="SUPFAM" id="SSF103088">
    <property type="entry name" value="OmpA-like"/>
    <property type="match status" value="1"/>
</dbReference>
<sequence>MITRPILLASVAVLGLAACQAPIPGQGTANTNQGAMLGLGLGALAGAVSGDDRDEAIRNAAIGAVAGAAIGGAIGQQLDRQEAELRAALGPQVGIVNTGNSLVVTLPQDILFATDSATLTGSLQNDLRAVAGSLNRYPNTTVNVIGHTDNTGEAAYNQALSERRAQAVASVLVNSGVAAGRIRAVGRGEDQPVASNLDAAGRQQNRRVEIVITPT</sequence>
<dbReference type="eggNOG" id="COG2885">
    <property type="taxonomic scope" value="Bacteria"/>
</dbReference>
<feature type="domain" description="OmpA-like" evidence="6">
    <location>
        <begin position="99"/>
        <end position="215"/>
    </location>
</feature>
<feature type="chain" id="PRO_5002219237" evidence="5">
    <location>
        <begin position="21"/>
        <end position="215"/>
    </location>
</feature>
<evidence type="ECO:0000313" key="7">
    <source>
        <dbReference type="EMBL" id="KIQ70584.1"/>
    </source>
</evidence>
<dbReference type="Pfam" id="PF13441">
    <property type="entry name" value="Gly-zipper_YMGG"/>
    <property type="match status" value="1"/>
</dbReference>
<reference evidence="7 8" key="1">
    <citation type="submission" date="2013-01" db="EMBL/GenBank/DDBJ databases">
        <authorList>
            <person name="Fiebig A."/>
            <person name="Goeker M."/>
            <person name="Klenk H.-P.P."/>
        </authorList>
    </citation>
    <scope>NUCLEOTIDE SEQUENCE [LARGE SCALE GENOMIC DNA]</scope>
    <source>
        <strain evidence="7 8">DSM 24838</strain>
    </source>
</reference>
<keyword evidence="5" id="KW-0732">Signal</keyword>
<evidence type="ECO:0000256" key="4">
    <source>
        <dbReference type="PROSITE-ProRule" id="PRU00473"/>
    </source>
</evidence>
<dbReference type="AlphaFoldDB" id="A0A0D0Q836"/>
<dbReference type="PANTHER" id="PTHR30329">
    <property type="entry name" value="STATOR ELEMENT OF FLAGELLAR MOTOR COMPLEX"/>
    <property type="match status" value="1"/>
</dbReference>
<dbReference type="EMBL" id="AONG01000005">
    <property type="protein sequence ID" value="KIQ70584.1"/>
    <property type="molecule type" value="Genomic_DNA"/>
</dbReference>
<proteinExistence type="predicted"/>
<dbReference type="InterPro" id="IPR050330">
    <property type="entry name" value="Bact_OuterMem_StrucFunc"/>
</dbReference>
<dbReference type="CDD" id="cd07185">
    <property type="entry name" value="OmpA_C-like"/>
    <property type="match status" value="1"/>
</dbReference>
<comment type="subcellular location">
    <subcellularLocation>
        <location evidence="1">Cell outer membrane</location>
    </subcellularLocation>
</comment>